<organism evidence="1 2">
    <name type="scientific">Dryococelus australis</name>
    <dbReference type="NCBI Taxonomy" id="614101"/>
    <lineage>
        <taxon>Eukaryota</taxon>
        <taxon>Metazoa</taxon>
        <taxon>Ecdysozoa</taxon>
        <taxon>Arthropoda</taxon>
        <taxon>Hexapoda</taxon>
        <taxon>Insecta</taxon>
        <taxon>Pterygota</taxon>
        <taxon>Neoptera</taxon>
        <taxon>Polyneoptera</taxon>
        <taxon>Phasmatodea</taxon>
        <taxon>Verophasmatodea</taxon>
        <taxon>Anareolatae</taxon>
        <taxon>Phasmatidae</taxon>
        <taxon>Eurycanthinae</taxon>
        <taxon>Dryococelus</taxon>
    </lineage>
</organism>
<accession>A0ABQ9HYH9</accession>
<comment type="caution">
    <text evidence="1">The sequence shown here is derived from an EMBL/GenBank/DDBJ whole genome shotgun (WGS) entry which is preliminary data.</text>
</comment>
<evidence type="ECO:0000313" key="1">
    <source>
        <dbReference type="EMBL" id="KAJ8889441.1"/>
    </source>
</evidence>
<dbReference type="EMBL" id="JARBHB010000003">
    <property type="protein sequence ID" value="KAJ8889441.1"/>
    <property type="molecule type" value="Genomic_DNA"/>
</dbReference>
<gene>
    <name evidence="1" type="ORF">PR048_008940</name>
</gene>
<protein>
    <submittedName>
        <fullName evidence="1">Uncharacterized protein</fullName>
    </submittedName>
</protein>
<evidence type="ECO:0000313" key="2">
    <source>
        <dbReference type="Proteomes" id="UP001159363"/>
    </source>
</evidence>
<reference evidence="1 2" key="1">
    <citation type="submission" date="2023-02" db="EMBL/GenBank/DDBJ databases">
        <title>LHISI_Scaffold_Assembly.</title>
        <authorList>
            <person name="Stuart O.P."/>
            <person name="Cleave R."/>
            <person name="Magrath M.J.L."/>
            <person name="Mikheyev A.S."/>
        </authorList>
    </citation>
    <scope>NUCLEOTIDE SEQUENCE [LARGE SCALE GENOMIC DNA]</scope>
    <source>
        <strain evidence="1">Daus_M_001</strain>
        <tissue evidence="1">Leg muscle</tissue>
    </source>
</reference>
<proteinExistence type="predicted"/>
<keyword evidence="2" id="KW-1185">Reference proteome</keyword>
<name>A0ABQ9HYH9_9NEOP</name>
<dbReference type="Proteomes" id="UP001159363">
    <property type="component" value="Chromosome 3"/>
</dbReference>
<sequence length="111" mass="12610">MNLQSIILFQLHSPSPNVKEDMSITSGITGPDFHSVKMKPENRVLPISVISMKATTHDSTMSYTFERIVMTMKNQEDLAAHFSCKLAPIPMSLFDELGMRKPNRADFYNLF</sequence>